<dbReference type="GO" id="GO:0006351">
    <property type="term" value="P:DNA-templated transcription"/>
    <property type="evidence" value="ECO:0007669"/>
    <property type="project" value="InterPro"/>
</dbReference>
<dbReference type="PROSITE" id="PS01030">
    <property type="entry name" value="RNA_POL_M_15KD"/>
    <property type="match status" value="1"/>
</dbReference>
<feature type="domain" description="DNA-directed RNA polymerase II subunit RPB9-like zinc ribbon" evidence="6">
    <location>
        <begin position="1"/>
        <end position="30"/>
    </location>
</feature>
<evidence type="ECO:0000256" key="5">
    <source>
        <dbReference type="SAM" id="MobiDB-lite"/>
    </source>
</evidence>
<keyword evidence="3" id="KW-0862">Zinc</keyword>
<gene>
    <name evidence="7" type="ORF">Nmn1133_13305</name>
</gene>
<evidence type="ECO:0000313" key="7">
    <source>
        <dbReference type="EMBL" id="RNJ22610.1"/>
    </source>
</evidence>
<feature type="compositionally biased region" description="Polar residues" evidence="5">
    <location>
        <begin position="36"/>
        <end position="49"/>
    </location>
</feature>
<sequence length="168" mass="18642">MEFCDECGNLLPPGEREGTCDSCGASFERETDLSAPETTDTGNSESTDQNTHETRLEHLPTTESGNVKKSDAMEWINGLERPSSAELQQAVVEKPSDFSGSTFPTDISTIRLTGDPQFIETVAGLFSWIVNMEDYSRRVEINLQKTEDRDTGETTENYALYLSVAERS</sequence>
<evidence type="ECO:0000256" key="1">
    <source>
        <dbReference type="ARBA" id="ARBA00008925"/>
    </source>
</evidence>
<dbReference type="Pfam" id="PF02150">
    <property type="entry name" value="Zn_ribbon_RPB9"/>
    <property type="match status" value="1"/>
</dbReference>
<keyword evidence="2" id="KW-0479">Metal-binding</keyword>
<dbReference type="GO" id="GO:0046872">
    <property type="term" value="F:metal ion binding"/>
    <property type="evidence" value="ECO:0007669"/>
    <property type="project" value="UniProtKB-KW"/>
</dbReference>
<comment type="caution">
    <text evidence="7">The sequence shown here is derived from an EMBL/GenBank/DDBJ whole genome shotgun (WGS) entry which is preliminary data.</text>
</comment>
<evidence type="ECO:0000256" key="2">
    <source>
        <dbReference type="ARBA" id="ARBA00022723"/>
    </source>
</evidence>
<dbReference type="InterPro" id="IPR019761">
    <property type="entry name" value="DNA-dir_RNA_pol-M_15_CS"/>
</dbReference>
<accession>A0AAJ4R6H1</accession>
<protein>
    <recommendedName>
        <fullName evidence="6">DNA-directed RNA polymerase II subunit RPB9-like zinc ribbon domain-containing protein</fullName>
    </recommendedName>
</protein>
<evidence type="ECO:0000259" key="6">
    <source>
        <dbReference type="Pfam" id="PF02150"/>
    </source>
</evidence>
<feature type="compositionally biased region" description="Basic and acidic residues" evidence="5">
    <location>
        <begin position="50"/>
        <end position="69"/>
    </location>
</feature>
<evidence type="ECO:0000256" key="3">
    <source>
        <dbReference type="ARBA" id="ARBA00022833"/>
    </source>
</evidence>
<reference evidence="7 8" key="1">
    <citation type="submission" date="2018-11" db="EMBL/GenBank/DDBJ databases">
        <title>Genome sequences of Natronomonas sp. CBA1133.</title>
        <authorList>
            <person name="Roh S.W."/>
            <person name="Cha I.-T."/>
        </authorList>
    </citation>
    <scope>NUCLEOTIDE SEQUENCE [LARGE SCALE GENOMIC DNA]</scope>
    <source>
        <strain evidence="7 8">CBA1133</strain>
    </source>
</reference>
<evidence type="ECO:0000313" key="8">
    <source>
        <dbReference type="Proteomes" id="UP000270581"/>
    </source>
</evidence>
<feature type="region of interest" description="Disordered" evidence="5">
    <location>
        <begin position="30"/>
        <end position="69"/>
    </location>
</feature>
<dbReference type="EMBL" id="RJJC01000002">
    <property type="protein sequence ID" value="RNJ22610.1"/>
    <property type="molecule type" value="Genomic_DNA"/>
</dbReference>
<dbReference type="Proteomes" id="UP000270581">
    <property type="component" value="Unassembled WGS sequence"/>
</dbReference>
<proteinExistence type="inferred from homology"/>
<dbReference type="AlphaFoldDB" id="A0AAJ4R6H1"/>
<name>A0AAJ4R6H1_9EURY</name>
<comment type="similarity">
    <text evidence="1">Belongs to the archaeal RpoM/eukaryotic RPA12/RPB9/RPC11 RNA polymerase family.</text>
</comment>
<dbReference type="InterPro" id="IPR001529">
    <property type="entry name" value="Zn_ribbon_RPB9"/>
</dbReference>
<organism evidence="7 8">
    <name type="scientific">Halosegnis longus</name>
    <dbReference type="NCBI Taxonomy" id="2216012"/>
    <lineage>
        <taxon>Archaea</taxon>
        <taxon>Methanobacteriati</taxon>
        <taxon>Methanobacteriota</taxon>
        <taxon>Stenosarchaea group</taxon>
        <taxon>Halobacteria</taxon>
        <taxon>Halobacteriales</taxon>
        <taxon>Natronomonadaceae</taxon>
        <taxon>Halosegnis</taxon>
    </lineage>
</organism>
<keyword evidence="4" id="KW-0804">Transcription</keyword>
<dbReference type="RefSeq" id="WP_123124717.1">
    <property type="nucleotide sequence ID" value="NZ_RJJC01000002.1"/>
</dbReference>
<evidence type="ECO:0000256" key="4">
    <source>
        <dbReference type="ARBA" id="ARBA00023163"/>
    </source>
</evidence>
<keyword evidence="8" id="KW-1185">Reference proteome</keyword>